<dbReference type="Gene3D" id="3.30.565.10">
    <property type="entry name" value="Histidine kinase-like ATPase, C-terminal domain"/>
    <property type="match status" value="1"/>
</dbReference>
<dbReference type="KEGG" id="psic:J4E96_09210"/>
<keyword evidence="5" id="KW-0812">Transmembrane</keyword>
<keyword evidence="1" id="KW-0808">Transferase</keyword>
<dbReference type="Pfam" id="PF07730">
    <property type="entry name" value="HisKA_3"/>
    <property type="match status" value="1"/>
</dbReference>
<evidence type="ECO:0000256" key="2">
    <source>
        <dbReference type="ARBA" id="ARBA00022777"/>
    </source>
</evidence>
<organism evidence="7 8">
    <name type="scientific">Pengzhenrongella sicca</name>
    <dbReference type="NCBI Taxonomy" id="2819238"/>
    <lineage>
        <taxon>Bacteria</taxon>
        <taxon>Bacillati</taxon>
        <taxon>Actinomycetota</taxon>
        <taxon>Actinomycetes</taxon>
        <taxon>Micrococcales</taxon>
        <taxon>Pengzhenrongella</taxon>
    </lineage>
</organism>
<evidence type="ECO:0000313" key="7">
    <source>
        <dbReference type="EMBL" id="QTE31075.1"/>
    </source>
</evidence>
<dbReference type="PANTHER" id="PTHR24421:SF63">
    <property type="entry name" value="SENSOR HISTIDINE KINASE DESK"/>
    <property type="match status" value="1"/>
</dbReference>
<reference evidence="7" key="1">
    <citation type="submission" date="2021-03" db="EMBL/GenBank/DDBJ databases">
        <title>Pengzhenrongella sicca gen. nov., sp. nov., a new member of suborder Micrococcineae isolated from High-Arctic tundra soil.</title>
        <authorList>
            <person name="Peng F."/>
        </authorList>
    </citation>
    <scope>NUCLEOTIDE SEQUENCE</scope>
    <source>
        <strain evidence="7">LRZ-2</strain>
    </source>
</reference>
<feature type="region of interest" description="Disordered" evidence="4">
    <location>
        <begin position="379"/>
        <end position="400"/>
    </location>
</feature>
<dbReference type="InterPro" id="IPR036890">
    <property type="entry name" value="HATPase_C_sf"/>
</dbReference>
<sequence>MDARPPRRALGPRPAVRRSTAAARVSRRRFRTLNLTMILPLLAVVGVLLVARQAQTWLEAIVLGLGLVAALIAYERWTAGEIARVAIPCLVVAAAVWPFGALVMDSQTQAAYYSIAIVGGLTIPQLPRHRGTAAVGLAAYVAAVGVLGLVTAAQADASDLISEVIVPTGLTVILIGLMFPNKGFYDVVADLEEERDRESELALIRQRMRFASDLHDIQGHTLHVVKLKIALARKLIHSDTERVEQELREVYDLVGDTIAQTKELAYGQRKLNLSVELENARNLLEAAGIHVRVDRPAEVGVRAIDLLGQVLRETTTNILRHSRATLVRIALSEHSITIVNDGVVDDVLPELRGLAVLARRVSDDGGELTVRLEGGRFLTAASFPPPPPGNHPVTTTASVR</sequence>
<proteinExistence type="predicted"/>
<feature type="region of interest" description="Disordered" evidence="4">
    <location>
        <begin position="1"/>
        <end position="20"/>
    </location>
</feature>
<feature type="compositionally biased region" description="Low complexity" evidence="4">
    <location>
        <begin position="8"/>
        <end position="20"/>
    </location>
</feature>
<feature type="transmembrane region" description="Helical" evidence="5">
    <location>
        <begin position="86"/>
        <end position="104"/>
    </location>
</feature>
<evidence type="ECO:0000256" key="3">
    <source>
        <dbReference type="ARBA" id="ARBA00023012"/>
    </source>
</evidence>
<dbReference type="AlphaFoldDB" id="A0A8A4ZII1"/>
<dbReference type="GO" id="GO:0016020">
    <property type="term" value="C:membrane"/>
    <property type="evidence" value="ECO:0007669"/>
    <property type="project" value="InterPro"/>
</dbReference>
<feature type="domain" description="Signal transduction histidine kinase subgroup 3 dimerisation and phosphoacceptor" evidence="6">
    <location>
        <begin position="207"/>
        <end position="269"/>
    </location>
</feature>
<dbReference type="InterPro" id="IPR011712">
    <property type="entry name" value="Sig_transdc_His_kin_sub3_dim/P"/>
</dbReference>
<gene>
    <name evidence="7" type="ORF">J4E96_09210</name>
</gene>
<feature type="transmembrane region" description="Helical" evidence="5">
    <location>
        <begin position="160"/>
        <end position="179"/>
    </location>
</feature>
<keyword evidence="2 7" id="KW-0418">Kinase</keyword>
<evidence type="ECO:0000313" key="8">
    <source>
        <dbReference type="Proteomes" id="UP000663937"/>
    </source>
</evidence>
<dbReference type="Proteomes" id="UP000663937">
    <property type="component" value="Chromosome"/>
</dbReference>
<keyword evidence="3" id="KW-0902">Two-component regulatory system</keyword>
<dbReference type="PANTHER" id="PTHR24421">
    <property type="entry name" value="NITRATE/NITRITE SENSOR PROTEIN NARX-RELATED"/>
    <property type="match status" value="1"/>
</dbReference>
<evidence type="ECO:0000256" key="4">
    <source>
        <dbReference type="SAM" id="MobiDB-lite"/>
    </source>
</evidence>
<feature type="transmembrane region" description="Helical" evidence="5">
    <location>
        <begin position="133"/>
        <end position="154"/>
    </location>
</feature>
<evidence type="ECO:0000259" key="6">
    <source>
        <dbReference type="Pfam" id="PF07730"/>
    </source>
</evidence>
<evidence type="ECO:0000256" key="5">
    <source>
        <dbReference type="SAM" id="Phobius"/>
    </source>
</evidence>
<feature type="transmembrane region" description="Helical" evidence="5">
    <location>
        <begin position="33"/>
        <end position="51"/>
    </location>
</feature>
<keyword evidence="5" id="KW-1133">Transmembrane helix</keyword>
<dbReference type="EMBL" id="CP071868">
    <property type="protein sequence ID" value="QTE31075.1"/>
    <property type="molecule type" value="Genomic_DNA"/>
</dbReference>
<name>A0A8A4ZII1_9MICO</name>
<keyword evidence="8" id="KW-1185">Reference proteome</keyword>
<accession>A0A8A4ZII1</accession>
<evidence type="ECO:0000256" key="1">
    <source>
        <dbReference type="ARBA" id="ARBA00022679"/>
    </source>
</evidence>
<keyword evidence="5" id="KW-0472">Membrane</keyword>
<dbReference type="GO" id="GO:0000155">
    <property type="term" value="F:phosphorelay sensor kinase activity"/>
    <property type="evidence" value="ECO:0007669"/>
    <property type="project" value="InterPro"/>
</dbReference>
<dbReference type="Gene3D" id="1.20.5.1930">
    <property type="match status" value="1"/>
</dbReference>
<protein>
    <submittedName>
        <fullName evidence="7">Sensor histidine kinase</fullName>
    </submittedName>
</protein>
<feature type="transmembrane region" description="Helical" evidence="5">
    <location>
        <begin position="57"/>
        <end position="74"/>
    </location>
</feature>
<dbReference type="InterPro" id="IPR050482">
    <property type="entry name" value="Sensor_HK_TwoCompSys"/>
</dbReference>
<dbReference type="GO" id="GO:0046983">
    <property type="term" value="F:protein dimerization activity"/>
    <property type="evidence" value="ECO:0007669"/>
    <property type="project" value="InterPro"/>
</dbReference>